<dbReference type="AlphaFoldDB" id="A0AAE1C7T8"/>
<evidence type="ECO:0000313" key="1">
    <source>
        <dbReference type="EMBL" id="KAK3682158.1"/>
    </source>
</evidence>
<dbReference type="EMBL" id="JAULSO010000005">
    <property type="protein sequence ID" value="KAK3682158.1"/>
    <property type="molecule type" value="Genomic_DNA"/>
</dbReference>
<name>A0AAE1C7T8_9PEZI</name>
<sequence>MSLVSRSFQPGWTSLPKVVALRAGARAHASNACVIVIGASPDADPHHSFNLPGCPRKKRWSSSLTPVVRAFGHSGTVERGCLHGAYRLTGRLPWSGLCPLDSRQKERRSSPRSVRWAPRENRNFGNCHWRSTERGARAATATATATAHSHLPSSLFQLASLRFPHIVAGHGWDGVEWIDAKGLQAARLCPWSSVSNEELWKLSGFGFWS</sequence>
<reference evidence="1" key="1">
    <citation type="journal article" date="2023" name="Mol. Phylogenet. Evol.">
        <title>Genome-scale phylogeny and comparative genomics of the fungal order Sordariales.</title>
        <authorList>
            <person name="Hensen N."/>
            <person name="Bonometti L."/>
            <person name="Westerberg I."/>
            <person name="Brannstrom I.O."/>
            <person name="Guillou S."/>
            <person name="Cros-Aarteil S."/>
            <person name="Calhoun S."/>
            <person name="Haridas S."/>
            <person name="Kuo A."/>
            <person name="Mondo S."/>
            <person name="Pangilinan J."/>
            <person name="Riley R."/>
            <person name="LaButti K."/>
            <person name="Andreopoulos B."/>
            <person name="Lipzen A."/>
            <person name="Chen C."/>
            <person name="Yan M."/>
            <person name="Daum C."/>
            <person name="Ng V."/>
            <person name="Clum A."/>
            <person name="Steindorff A."/>
            <person name="Ohm R.A."/>
            <person name="Martin F."/>
            <person name="Silar P."/>
            <person name="Natvig D.O."/>
            <person name="Lalanne C."/>
            <person name="Gautier V."/>
            <person name="Ament-Velasquez S.L."/>
            <person name="Kruys A."/>
            <person name="Hutchinson M.I."/>
            <person name="Powell A.J."/>
            <person name="Barry K."/>
            <person name="Miller A.N."/>
            <person name="Grigoriev I.V."/>
            <person name="Debuchy R."/>
            <person name="Gladieux P."/>
            <person name="Hiltunen Thoren M."/>
            <person name="Johannesson H."/>
        </authorList>
    </citation>
    <scope>NUCLEOTIDE SEQUENCE</scope>
    <source>
        <strain evidence="1">CBS 314.62</strain>
    </source>
</reference>
<reference evidence="1" key="2">
    <citation type="submission" date="2023-06" db="EMBL/GenBank/DDBJ databases">
        <authorList>
            <consortium name="Lawrence Berkeley National Laboratory"/>
            <person name="Haridas S."/>
            <person name="Hensen N."/>
            <person name="Bonometti L."/>
            <person name="Westerberg I."/>
            <person name="Brannstrom I.O."/>
            <person name="Guillou S."/>
            <person name="Cros-Aarteil S."/>
            <person name="Calhoun S."/>
            <person name="Kuo A."/>
            <person name="Mondo S."/>
            <person name="Pangilinan J."/>
            <person name="Riley R."/>
            <person name="Labutti K."/>
            <person name="Andreopoulos B."/>
            <person name="Lipzen A."/>
            <person name="Chen C."/>
            <person name="Yanf M."/>
            <person name="Daum C."/>
            <person name="Ng V."/>
            <person name="Clum A."/>
            <person name="Steindorff A."/>
            <person name="Ohm R."/>
            <person name="Martin F."/>
            <person name="Silar P."/>
            <person name="Natvig D."/>
            <person name="Lalanne C."/>
            <person name="Gautier V."/>
            <person name="Ament-Velasquez S.L."/>
            <person name="Kruys A."/>
            <person name="Hutchinson M.I."/>
            <person name="Powell A.J."/>
            <person name="Barry K."/>
            <person name="Miller A.N."/>
            <person name="Grigoriev I.V."/>
            <person name="Debuchy R."/>
            <person name="Gladieux P."/>
            <person name="Thoren M.H."/>
            <person name="Johannesson H."/>
        </authorList>
    </citation>
    <scope>NUCLEOTIDE SEQUENCE</scope>
    <source>
        <strain evidence="1">CBS 314.62</strain>
    </source>
</reference>
<protein>
    <submittedName>
        <fullName evidence="1">Uncharacterized protein</fullName>
    </submittedName>
</protein>
<keyword evidence="2" id="KW-1185">Reference proteome</keyword>
<accession>A0AAE1C7T8</accession>
<comment type="caution">
    <text evidence="1">The sequence shown here is derived from an EMBL/GenBank/DDBJ whole genome shotgun (WGS) entry which is preliminary data.</text>
</comment>
<proteinExistence type="predicted"/>
<gene>
    <name evidence="1" type="ORF">B0T22DRAFT_277584</name>
</gene>
<evidence type="ECO:0000313" key="2">
    <source>
        <dbReference type="Proteomes" id="UP001270362"/>
    </source>
</evidence>
<organism evidence="1 2">
    <name type="scientific">Podospora appendiculata</name>
    <dbReference type="NCBI Taxonomy" id="314037"/>
    <lineage>
        <taxon>Eukaryota</taxon>
        <taxon>Fungi</taxon>
        <taxon>Dikarya</taxon>
        <taxon>Ascomycota</taxon>
        <taxon>Pezizomycotina</taxon>
        <taxon>Sordariomycetes</taxon>
        <taxon>Sordariomycetidae</taxon>
        <taxon>Sordariales</taxon>
        <taxon>Podosporaceae</taxon>
        <taxon>Podospora</taxon>
    </lineage>
</organism>
<dbReference type="Proteomes" id="UP001270362">
    <property type="component" value="Unassembled WGS sequence"/>
</dbReference>